<feature type="region of interest" description="Disordered" evidence="1">
    <location>
        <begin position="1"/>
        <end position="22"/>
    </location>
</feature>
<dbReference type="AlphaFoldDB" id="A0ABC8U257"/>
<evidence type="ECO:0000313" key="3">
    <source>
        <dbReference type="Proteomes" id="UP001642360"/>
    </source>
</evidence>
<reference evidence="2 3" key="1">
    <citation type="submission" date="2024-02" db="EMBL/GenBank/DDBJ databases">
        <authorList>
            <person name="Vignale AGUSTIN F."/>
            <person name="Sosa J E."/>
            <person name="Modenutti C."/>
        </authorList>
    </citation>
    <scope>NUCLEOTIDE SEQUENCE [LARGE SCALE GENOMIC DNA]</scope>
</reference>
<proteinExistence type="predicted"/>
<name>A0ABC8U257_9AQUA</name>
<accession>A0ABC8U257</accession>
<gene>
    <name evidence="2" type="ORF">ILEXP_LOCUS45543</name>
</gene>
<organism evidence="2 3">
    <name type="scientific">Ilex paraguariensis</name>
    <name type="common">yerba mate</name>
    <dbReference type="NCBI Taxonomy" id="185542"/>
    <lineage>
        <taxon>Eukaryota</taxon>
        <taxon>Viridiplantae</taxon>
        <taxon>Streptophyta</taxon>
        <taxon>Embryophyta</taxon>
        <taxon>Tracheophyta</taxon>
        <taxon>Spermatophyta</taxon>
        <taxon>Magnoliopsida</taxon>
        <taxon>eudicotyledons</taxon>
        <taxon>Gunneridae</taxon>
        <taxon>Pentapetalae</taxon>
        <taxon>asterids</taxon>
        <taxon>campanulids</taxon>
        <taxon>Aquifoliales</taxon>
        <taxon>Aquifoliaceae</taxon>
        <taxon>Ilex</taxon>
    </lineage>
</organism>
<evidence type="ECO:0000256" key="1">
    <source>
        <dbReference type="SAM" id="MobiDB-lite"/>
    </source>
</evidence>
<keyword evidence="3" id="KW-1185">Reference proteome</keyword>
<dbReference type="Proteomes" id="UP001642360">
    <property type="component" value="Unassembled WGS sequence"/>
</dbReference>
<comment type="caution">
    <text evidence="2">The sequence shown here is derived from an EMBL/GenBank/DDBJ whole genome shotgun (WGS) entry which is preliminary data.</text>
</comment>
<feature type="non-terminal residue" evidence="2">
    <location>
        <position position="1"/>
    </location>
</feature>
<evidence type="ECO:0000313" key="2">
    <source>
        <dbReference type="EMBL" id="CAK9175732.1"/>
    </source>
</evidence>
<protein>
    <submittedName>
        <fullName evidence="2">Uncharacterized protein</fullName>
    </submittedName>
</protein>
<dbReference type="EMBL" id="CAUOFW020006691">
    <property type="protein sequence ID" value="CAK9175732.1"/>
    <property type="molecule type" value="Genomic_DNA"/>
</dbReference>
<sequence length="61" mass="6890">VKIGLHTSEEKRVSSTPIPRPNLNCRKEKQAWVIEEDFEKLTISTKLEAPSASNKVMAPKK</sequence>